<name>A0A0R1KDR3_9LACO</name>
<feature type="binding site" evidence="10">
    <location>
        <position position="246"/>
    </location>
    <ligand>
        <name>K(+)</name>
        <dbReference type="ChEBI" id="CHEBI:29103"/>
    </ligand>
</feature>
<evidence type="ECO:0000259" key="12">
    <source>
        <dbReference type="Pfam" id="PF00294"/>
    </source>
</evidence>
<dbReference type="eggNOG" id="COG0524">
    <property type="taxonomic scope" value="Bacteria"/>
</dbReference>
<evidence type="ECO:0000256" key="11">
    <source>
        <dbReference type="SAM" id="MobiDB-lite"/>
    </source>
</evidence>
<dbReference type="PANTHER" id="PTHR10584:SF166">
    <property type="entry name" value="RIBOKINASE"/>
    <property type="match status" value="1"/>
</dbReference>
<dbReference type="UniPathway" id="UPA00916">
    <property type="reaction ID" value="UER00889"/>
</dbReference>
<evidence type="ECO:0000256" key="9">
    <source>
        <dbReference type="ARBA" id="ARBA00023277"/>
    </source>
</evidence>
<feature type="binding site" evidence="10">
    <location>
        <begin position="251"/>
        <end position="252"/>
    </location>
    <ligand>
        <name>ATP</name>
        <dbReference type="ChEBI" id="CHEBI:30616"/>
    </ligand>
</feature>
<dbReference type="SUPFAM" id="SSF53613">
    <property type="entry name" value="Ribokinase-like"/>
    <property type="match status" value="1"/>
</dbReference>
<reference evidence="13 14" key="1">
    <citation type="journal article" date="2015" name="Genome Announc.">
        <title>Expanding the biotechnology potential of lactobacilli through comparative genomics of 213 strains and associated genera.</title>
        <authorList>
            <person name="Sun Z."/>
            <person name="Harris H.M."/>
            <person name="McCann A."/>
            <person name="Guo C."/>
            <person name="Argimon S."/>
            <person name="Zhang W."/>
            <person name="Yang X."/>
            <person name="Jeffery I.B."/>
            <person name="Cooney J.C."/>
            <person name="Kagawa T.F."/>
            <person name="Liu W."/>
            <person name="Song Y."/>
            <person name="Salvetti E."/>
            <person name="Wrobel A."/>
            <person name="Rasinkangas P."/>
            <person name="Parkhill J."/>
            <person name="Rea M.C."/>
            <person name="O'Sullivan O."/>
            <person name="Ritari J."/>
            <person name="Douillard F.P."/>
            <person name="Paul Ross R."/>
            <person name="Yang R."/>
            <person name="Briner A.E."/>
            <person name="Felis G.E."/>
            <person name="de Vos W.M."/>
            <person name="Barrangou R."/>
            <person name="Klaenhammer T.R."/>
            <person name="Caufield P.W."/>
            <person name="Cui Y."/>
            <person name="Zhang H."/>
            <person name="O'Toole P.W."/>
        </authorList>
    </citation>
    <scope>NUCLEOTIDE SEQUENCE [LARGE SCALE GENOMIC DNA]</scope>
    <source>
        <strain evidence="13 14">DSM 19682</strain>
    </source>
</reference>
<feature type="binding site" evidence="10">
    <location>
        <position position="282"/>
    </location>
    <ligand>
        <name>K(+)</name>
        <dbReference type="ChEBI" id="CHEBI:29103"/>
    </ligand>
</feature>
<feature type="binding site" evidence="10">
    <location>
        <position position="291"/>
    </location>
    <ligand>
        <name>K(+)</name>
        <dbReference type="ChEBI" id="CHEBI:29103"/>
    </ligand>
</feature>
<keyword evidence="3 10" id="KW-0479">Metal-binding</keyword>
<keyword evidence="2 10" id="KW-0808">Transferase</keyword>
<feature type="binding site" evidence="10">
    <location>
        <begin position="11"/>
        <end position="13"/>
    </location>
    <ligand>
        <name>substrate</name>
    </ligand>
</feature>
<feature type="region of interest" description="Disordered" evidence="11">
    <location>
        <begin position="290"/>
        <end position="310"/>
    </location>
</feature>
<keyword evidence="8 10" id="KW-0630">Potassium</keyword>
<feature type="binding site" evidence="10">
    <location>
        <position position="287"/>
    </location>
    <ligand>
        <name>K(+)</name>
        <dbReference type="ChEBI" id="CHEBI:29103"/>
    </ligand>
</feature>
<comment type="subcellular location">
    <subcellularLocation>
        <location evidence="10">Cytoplasm</location>
    </subcellularLocation>
</comment>
<evidence type="ECO:0000256" key="3">
    <source>
        <dbReference type="ARBA" id="ARBA00022723"/>
    </source>
</evidence>
<keyword evidence="9 10" id="KW-0119">Carbohydrate metabolism</keyword>
<dbReference type="PATRIC" id="fig|1423775.4.peg.1273"/>
<keyword evidence="10" id="KW-0963">Cytoplasm</keyword>
<evidence type="ECO:0000256" key="7">
    <source>
        <dbReference type="ARBA" id="ARBA00022842"/>
    </source>
</evidence>
<evidence type="ECO:0000256" key="1">
    <source>
        <dbReference type="ARBA" id="ARBA00005380"/>
    </source>
</evidence>
<dbReference type="CDD" id="cd01174">
    <property type="entry name" value="ribokinase"/>
    <property type="match status" value="1"/>
</dbReference>
<dbReference type="GO" id="GO:0005524">
    <property type="term" value="F:ATP binding"/>
    <property type="evidence" value="ECO:0007669"/>
    <property type="project" value="UniProtKB-UniRule"/>
</dbReference>
<dbReference type="EC" id="2.7.1.229" evidence="10"/>
<evidence type="ECO:0000313" key="13">
    <source>
        <dbReference type="EMBL" id="KRK78884.1"/>
    </source>
</evidence>
<dbReference type="AlphaFoldDB" id="A0A0R1KDR3"/>
<comment type="subunit">
    <text evidence="10">Homodimer.</text>
</comment>
<keyword evidence="14" id="KW-1185">Reference proteome</keyword>
<dbReference type="STRING" id="1423775.FD03_GL001242"/>
<feature type="binding site" evidence="10">
    <location>
        <begin position="220"/>
        <end position="225"/>
    </location>
    <ligand>
        <name>ATP</name>
        <dbReference type="ChEBI" id="CHEBI:30616"/>
    </ligand>
</feature>
<evidence type="ECO:0000256" key="4">
    <source>
        <dbReference type="ARBA" id="ARBA00022741"/>
    </source>
</evidence>
<accession>A0A0R1KDR3</accession>
<feature type="site" description="Important for substrate specificity" evidence="10">
    <location>
        <position position="11"/>
    </location>
</feature>
<dbReference type="InterPro" id="IPR029056">
    <property type="entry name" value="Ribokinase-like"/>
</dbReference>
<keyword evidence="5 10" id="KW-0418">Kinase</keyword>
<feature type="compositionally biased region" description="Basic and acidic residues" evidence="11">
    <location>
        <begin position="294"/>
        <end position="310"/>
    </location>
</feature>
<comment type="similarity">
    <text evidence="1">Belongs to the carbohydrate kinase pfkB family.</text>
</comment>
<comment type="caution">
    <text evidence="13">The sequence shown here is derived from an EMBL/GenBank/DDBJ whole genome shotgun (WGS) entry which is preliminary data.</text>
</comment>
<comment type="catalytic activity">
    <reaction evidence="10">
        <text>2-deoxy-D-ribose + ATP = 2-deoxy-D-ribose 5-phosphate + ADP + H(+)</text>
        <dbReference type="Rhea" id="RHEA:30871"/>
        <dbReference type="ChEBI" id="CHEBI:15378"/>
        <dbReference type="ChEBI" id="CHEBI:30616"/>
        <dbReference type="ChEBI" id="CHEBI:62877"/>
        <dbReference type="ChEBI" id="CHEBI:90761"/>
        <dbReference type="ChEBI" id="CHEBI:456216"/>
        <dbReference type="EC" id="2.7.1.229"/>
    </reaction>
</comment>
<feature type="domain" description="Carbohydrate kinase PfkB" evidence="12">
    <location>
        <begin position="1"/>
        <end position="294"/>
    </location>
</feature>
<dbReference type="Gene3D" id="3.40.1190.20">
    <property type="match status" value="1"/>
</dbReference>
<dbReference type="EMBL" id="AZDZ01000019">
    <property type="protein sequence ID" value="KRK78884.1"/>
    <property type="molecule type" value="Genomic_DNA"/>
</dbReference>
<dbReference type="Pfam" id="PF00294">
    <property type="entry name" value="PfkB"/>
    <property type="match status" value="1"/>
</dbReference>
<evidence type="ECO:0000256" key="8">
    <source>
        <dbReference type="ARBA" id="ARBA00022958"/>
    </source>
</evidence>
<dbReference type="RefSeq" id="WP_025024662.1">
    <property type="nucleotide sequence ID" value="NZ_AZDZ01000019.1"/>
</dbReference>
<evidence type="ECO:0000256" key="6">
    <source>
        <dbReference type="ARBA" id="ARBA00022840"/>
    </source>
</evidence>
<dbReference type="InterPro" id="IPR011877">
    <property type="entry name" value="Ribokinase"/>
</dbReference>
<feature type="active site" description="Proton acceptor" evidence="10">
    <location>
        <position position="252"/>
    </location>
</feature>
<dbReference type="HAMAP" id="MF_01987">
    <property type="entry name" value="Ribokinase"/>
    <property type="match status" value="1"/>
</dbReference>
<feature type="binding site" evidence="10">
    <location>
        <position position="252"/>
    </location>
    <ligand>
        <name>substrate</name>
    </ligand>
</feature>
<keyword evidence="7 10" id="KW-0460">Magnesium</keyword>
<dbReference type="InterPro" id="IPR011611">
    <property type="entry name" value="PfkB_dom"/>
</dbReference>
<gene>
    <name evidence="10" type="primary">deoK</name>
    <name evidence="13" type="ORF">FD03_GL001242</name>
</gene>
<feature type="binding site" evidence="10">
    <location>
        <position position="184"/>
    </location>
    <ligand>
        <name>ATP</name>
        <dbReference type="ChEBI" id="CHEBI:30616"/>
    </ligand>
</feature>
<protein>
    <recommendedName>
        <fullName evidence="10">Deoxyribokinase</fullName>
        <shortName evidence="10">dRK</shortName>
        <ecNumber evidence="10">2.7.1.229</ecNumber>
    </recommendedName>
    <alternativeName>
        <fullName evidence="10">ATP:2-deoxy-D-ribose 5-phosphotransferase</fullName>
    </alternativeName>
</protein>
<dbReference type="OrthoDB" id="9775849at2"/>
<comment type="caution">
    <text evidence="10">Lacks conserved residue(s) required for the propagation of feature annotation.</text>
</comment>
<proteinExistence type="inferred from homology"/>
<evidence type="ECO:0000313" key="14">
    <source>
        <dbReference type="Proteomes" id="UP000051248"/>
    </source>
</evidence>
<dbReference type="GO" id="GO:0004747">
    <property type="term" value="F:ribokinase activity"/>
    <property type="evidence" value="ECO:0007669"/>
    <property type="project" value="UniProtKB-UniRule"/>
</dbReference>
<evidence type="ECO:0000256" key="2">
    <source>
        <dbReference type="ARBA" id="ARBA00022679"/>
    </source>
</evidence>
<evidence type="ECO:0000256" key="5">
    <source>
        <dbReference type="ARBA" id="ARBA00022777"/>
    </source>
</evidence>
<organism evidence="13 14">
    <name type="scientific">Companilactobacillus nodensis DSM 19682 = JCM 14932 = NBRC 107160</name>
    <dbReference type="NCBI Taxonomy" id="1423775"/>
    <lineage>
        <taxon>Bacteria</taxon>
        <taxon>Bacillati</taxon>
        <taxon>Bacillota</taxon>
        <taxon>Bacilli</taxon>
        <taxon>Lactobacillales</taxon>
        <taxon>Lactobacillaceae</taxon>
        <taxon>Companilactobacillus</taxon>
    </lineage>
</organism>
<dbReference type="GO" id="GO:0046872">
    <property type="term" value="F:metal ion binding"/>
    <property type="evidence" value="ECO:0007669"/>
    <property type="project" value="UniProtKB-KW"/>
</dbReference>
<keyword evidence="4 10" id="KW-0547">Nucleotide-binding</keyword>
<feature type="binding site" evidence="10">
    <location>
        <position position="248"/>
    </location>
    <ligand>
        <name>K(+)</name>
        <dbReference type="ChEBI" id="CHEBI:29103"/>
    </ligand>
</feature>
<dbReference type="PANTHER" id="PTHR10584">
    <property type="entry name" value="SUGAR KINASE"/>
    <property type="match status" value="1"/>
</dbReference>
<sequence length="310" mass="33333">MKKILVIGSFMTDLVVQSERFCKEGETIIGQSFNQFTGGKGANQAVAAARLGANVEMIGELGKDSFGDDQIDSLNKNNVQHEHVLFTDKAKSGIGNPQLDASGKNRIVVIPGANMELKPSDLENMDDVIQSSDIIVLQLEIPLETVYKAIELGNKYNKIVILNPAPAAKLDLKYASMVSYMTPNEHEAELLTGIDTSNKSGIKDAAQALLDQGYQNVLITLGDKGSYFKNEKDEFDISSYKVSAVDTTAAGDSFIGAFAYGLANDKDVKSSLSYASAVSAIAVTKMGAQPSLPSKKEVDDFLSSEEKISE</sequence>
<comment type="function">
    <text evidence="10">Catalyzes the ATP-dependent phosphorylation of 2-deoxy-D-ribose to 2-deoxy-D-ribose 5-phosphate (dRib-5P), allowing the use of deoxyribose as the sole carbon source.</text>
</comment>
<feature type="binding site" evidence="10">
    <location>
        <position position="140"/>
    </location>
    <ligand>
        <name>substrate</name>
    </ligand>
</feature>
<dbReference type="Proteomes" id="UP000051248">
    <property type="component" value="Unassembled WGS sequence"/>
</dbReference>
<evidence type="ECO:0000256" key="10">
    <source>
        <dbReference type="HAMAP-Rule" id="MF_01987"/>
    </source>
</evidence>
<dbReference type="NCBIfam" id="TIGR02152">
    <property type="entry name" value="D_ribokin_bact"/>
    <property type="match status" value="1"/>
</dbReference>
<dbReference type="PRINTS" id="PR00990">
    <property type="entry name" value="RIBOKINASE"/>
</dbReference>
<comment type="cofactor">
    <cofactor evidence="10">
        <name>Mg(2+)</name>
        <dbReference type="ChEBI" id="CHEBI:18420"/>
    </cofactor>
</comment>
<dbReference type="GO" id="GO:0005829">
    <property type="term" value="C:cytosol"/>
    <property type="evidence" value="ECO:0007669"/>
    <property type="project" value="TreeGrafter"/>
</dbReference>
<dbReference type="InterPro" id="IPR002139">
    <property type="entry name" value="Ribo/fructo_kinase"/>
</dbReference>
<feature type="binding site" evidence="10">
    <location>
        <begin position="39"/>
        <end position="43"/>
    </location>
    <ligand>
        <name>substrate</name>
    </ligand>
</feature>
<feature type="binding site" evidence="10">
    <location>
        <position position="285"/>
    </location>
    <ligand>
        <name>K(+)</name>
        <dbReference type="ChEBI" id="CHEBI:29103"/>
    </ligand>
</feature>
<dbReference type="InterPro" id="IPR002173">
    <property type="entry name" value="Carboh/pur_kinase_PfkB_CS"/>
</dbReference>
<keyword evidence="6 10" id="KW-0067">ATP-binding</keyword>
<comment type="similarity">
    <text evidence="10">Belongs to the carbohydrate kinase PfkB family. Deoxyribokinase subfamily.</text>
</comment>
<dbReference type="GO" id="GO:0019303">
    <property type="term" value="P:D-ribose catabolic process"/>
    <property type="evidence" value="ECO:0007669"/>
    <property type="project" value="UniProtKB-UniPathway"/>
</dbReference>
<dbReference type="PROSITE" id="PS00584">
    <property type="entry name" value="PFKB_KINASES_2"/>
    <property type="match status" value="1"/>
</dbReference>